<evidence type="ECO:0000256" key="7">
    <source>
        <dbReference type="SAM" id="MobiDB-lite"/>
    </source>
</evidence>
<feature type="region of interest" description="Disordered" evidence="7">
    <location>
        <begin position="124"/>
        <end position="157"/>
    </location>
</feature>
<feature type="domain" description="Ciliary microtubule inner protein 2A-C-like" evidence="8">
    <location>
        <begin position="1"/>
        <end position="58"/>
    </location>
</feature>
<dbReference type="InterPro" id="IPR018902">
    <property type="entry name" value="CMI2A-C-like_dom"/>
</dbReference>
<dbReference type="Proteomes" id="UP000736164">
    <property type="component" value="Unassembled WGS sequence"/>
</dbReference>
<reference evidence="9" key="1">
    <citation type="journal article" date="2021" name="Cell">
        <title>Tracing the genetic footprints of vertebrate landing in non-teleost ray-finned fishes.</title>
        <authorList>
            <person name="Bi X."/>
            <person name="Wang K."/>
            <person name="Yang L."/>
            <person name="Pan H."/>
            <person name="Jiang H."/>
            <person name="Wei Q."/>
            <person name="Fang M."/>
            <person name="Yu H."/>
            <person name="Zhu C."/>
            <person name="Cai Y."/>
            <person name="He Y."/>
            <person name="Gan X."/>
            <person name="Zeng H."/>
            <person name="Yu D."/>
            <person name="Zhu Y."/>
            <person name="Jiang H."/>
            <person name="Qiu Q."/>
            <person name="Yang H."/>
            <person name="Zhang Y.E."/>
            <person name="Wang W."/>
            <person name="Zhu M."/>
            <person name="He S."/>
            <person name="Zhang G."/>
        </authorList>
    </citation>
    <scope>NUCLEOTIDE SEQUENCE</scope>
    <source>
        <strain evidence="9">Allg_001</strain>
    </source>
</reference>
<keyword evidence="2" id="KW-0963">Cytoplasm</keyword>
<name>A0A8J7TCS1_ATRSP</name>
<dbReference type="GO" id="GO:0015630">
    <property type="term" value="C:microtubule cytoskeleton"/>
    <property type="evidence" value="ECO:0007669"/>
    <property type="project" value="UniProtKB-ARBA"/>
</dbReference>
<dbReference type="Pfam" id="PF10629">
    <property type="entry name" value="CMI2B-like"/>
    <property type="match status" value="1"/>
</dbReference>
<protein>
    <recommendedName>
        <fullName evidence="6">Ciliary microtubule inner protein 2C</fullName>
    </recommendedName>
</protein>
<evidence type="ECO:0000256" key="2">
    <source>
        <dbReference type="ARBA" id="ARBA00022490"/>
    </source>
</evidence>
<keyword evidence="4" id="KW-0966">Cell projection</keyword>
<gene>
    <name evidence="9" type="primary">C070a</name>
    <name evidence="9" type="ORF">GTO95_0009498</name>
</gene>
<evidence type="ECO:0000259" key="8">
    <source>
        <dbReference type="Pfam" id="PF10629"/>
    </source>
</evidence>
<dbReference type="InterPro" id="IPR052329">
    <property type="entry name" value="CIMIP2C"/>
</dbReference>
<dbReference type="GO" id="GO:0005930">
    <property type="term" value="C:axoneme"/>
    <property type="evidence" value="ECO:0007669"/>
    <property type="project" value="UniProtKB-SubCell"/>
</dbReference>
<evidence type="ECO:0000256" key="6">
    <source>
        <dbReference type="ARBA" id="ARBA00041160"/>
    </source>
</evidence>
<sequence length="157" mass="18027">YRGHVPTTRYLYGDTFGNATVKYFQNFRCAVMESSKSPYSSGGQFPTIYSHNPCLVTACRSRSRDRALHTPYWARNNVDFSRQEELKLFDKERRCALCGVEGHLFKGCKWRNIQMAREYDQGTLRVDGEEEEASEEEEARLEVGVAPVNEGAQEVEL</sequence>
<evidence type="ECO:0000313" key="9">
    <source>
        <dbReference type="EMBL" id="MBN3318967.1"/>
    </source>
</evidence>
<comment type="subcellular location">
    <subcellularLocation>
        <location evidence="1">Cytoplasm</location>
        <location evidence="1">Cytoskeleton</location>
        <location evidence="1">Cilium axoneme</location>
    </subcellularLocation>
</comment>
<organism evidence="9 10">
    <name type="scientific">Atractosteus spatula</name>
    <name type="common">Alligator gar</name>
    <name type="synonym">Lepisosteus spatula</name>
    <dbReference type="NCBI Taxonomy" id="7917"/>
    <lineage>
        <taxon>Eukaryota</taxon>
        <taxon>Metazoa</taxon>
        <taxon>Chordata</taxon>
        <taxon>Craniata</taxon>
        <taxon>Vertebrata</taxon>
        <taxon>Euteleostomi</taxon>
        <taxon>Actinopterygii</taxon>
        <taxon>Neopterygii</taxon>
        <taxon>Holostei</taxon>
        <taxon>Semionotiformes</taxon>
        <taxon>Lepisosteidae</taxon>
        <taxon>Atractosteus</taxon>
    </lineage>
</organism>
<keyword evidence="10" id="KW-1185">Reference proteome</keyword>
<evidence type="ECO:0000256" key="1">
    <source>
        <dbReference type="ARBA" id="ARBA00004430"/>
    </source>
</evidence>
<dbReference type="PANTHER" id="PTHR34924">
    <property type="entry name" value="UPF0573 PROTEIN C2ORF70"/>
    <property type="match status" value="1"/>
</dbReference>
<dbReference type="AlphaFoldDB" id="A0A8J7TCS1"/>
<evidence type="ECO:0000313" key="10">
    <source>
        <dbReference type="Proteomes" id="UP000736164"/>
    </source>
</evidence>
<feature type="compositionally biased region" description="Acidic residues" evidence="7">
    <location>
        <begin position="128"/>
        <end position="139"/>
    </location>
</feature>
<feature type="non-terminal residue" evidence="9">
    <location>
        <position position="1"/>
    </location>
</feature>
<evidence type="ECO:0000256" key="3">
    <source>
        <dbReference type="ARBA" id="ARBA00023212"/>
    </source>
</evidence>
<evidence type="ECO:0000256" key="5">
    <source>
        <dbReference type="ARBA" id="ARBA00035661"/>
    </source>
</evidence>
<proteinExistence type="inferred from homology"/>
<dbReference type="PANTHER" id="PTHR34924:SF1">
    <property type="entry name" value="PROTEIN FAM166C"/>
    <property type="match status" value="1"/>
</dbReference>
<accession>A0A8J7TCS1</accession>
<feature type="non-terminal residue" evidence="9">
    <location>
        <position position="157"/>
    </location>
</feature>
<comment type="caution">
    <text evidence="9">The sequence shown here is derived from an EMBL/GenBank/DDBJ whole genome shotgun (WGS) entry which is preliminary data.</text>
</comment>
<comment type="similarity">
    <text evidence="5">Belongs to the CIMIP2 family.</text>
</comment>
<keyword evidence="3" id="KW-0206">Cytoskeleton</keyword>
<dbReference type="EMBL" id="JAAWVO010042823">
    <property type="protein sequence ID" value="MBN3318967.1"/>
    <property type="molecule type" value="Genomic_DNA"/>
</dbReference>
<evidence type="ECO:0000256" key="4">
    <source>
        <dbReference type="ARBA" id="ARBA00023273"/>
    </source>
</evidence>